<protein>
    <submittedName>
        <fullName evidence="2">Uncharacterized protein</fullName>
    </submittedName>
</protein>
<keyword evidence="3" id="KW-1185">Reference proteome</keyword>
<comment type="caution">
    <text evidence="2">The sequence shown here is derived from an EMBL/GenBank/DDBJ whole genome shotgun (WGS) entry which is preliminary data.</text>
</comment>
<evidence type="ECO:0000256" key="1">
    <source>
        <dbReference type="SAM" id="MobiDB-lite"/>
    </source>
</evidence>
<organism evidence="2 3">
    <name type="scientific">Wickerhamomyces pijperi</name>
    <name type="common">Yeast</name>
    <name type="synonym">Pichia pijperi</name>
    <dbReference type="NCBI Taxonomy" id="599730"/>
    <lineage>
        <taxon>Eukaryota</taxon>
        <taxon>Fungi</taxon>
        <taxon>Dikarya</taxon>
        <taxon>Ascomycota</taxon>
        <taxon>Saccharomycotina</taxon>
        <taxon>Saccharomycetes</taxon>
        <taxon>Phaffomycetales</taxon>
        <taxon>Wickerhamomycetaceae</taxon>
        <taxon>Wickerhamomyces</taxon>
    </lineage>
</organism>
<dbReference type="EMBL" id="JAEUBG010005602">
    <property type="protein sequence ID" value="KAH3673723.1"/>
    <property type="molecule type" value="Genomic_DNA"/>
</dbReference>
<gene>
    <name evidence="2" type="ORF">WICPIJ_009705</name>
</gene>
<feature type="non-terminal residue" evidence="2">
    <location>
        <position position="242"/>
    </location>
</feature>
<reference evidence="2" key="2">
    <citation type="submission" date="2021-01" db="EMBL/GenBank/DDBJ databases">
        <authorList>
            <person name="Schikora-Tamarit M.A."/>
        </authorList>
    </citation>
    <scope>NUCLEOTIDE SEQUENCE</scope>
    <source>
        <strain evidence="2">CBS2887</strain>
    </source>
</reference>
<dbReference type="AlphaFoldDB" id="A0A9P8PK20"/>
<feature type="region of interest" description="Disordered" evidence="1">
    <location>
        <begin position="196"/>
        <end position="242"/>
    </location>
</feature>
<feature type="compositionally biased region" description="Acidic residues" evidence="1">
    <location>
        <begin position="222"/>
        <end position="242"/>
    </location>
</feature>
<feature type="region of interest" description="Disordered" evidence="1">
    <location>
        <begin position="18"/>
        <end position="40"/>
    </location>
</feature>
<accession>A0A9P8PK20</accession>
<name>A0A9P8PK20_WICPI</name>
<evidence type="ECO:0000313" key="3">
    <source>
        <dbReference type="Proteomes" id="UP000774326"/>
    </source>
</evidence>
<sequence>MLAYNPVTFYQNYPFGALSSSSSSRSNSKRRNISPRSHAGAVELHQRPKVATKLFNLVNSYQIKISKNDSDFSDFLINLRANDEDEELELLITSTASNFEKLFNFNINEIQSANIDYEINDNNMVVIIPKAHAYIENYQTNTNRGRKLSSKNYNISKRSKKNQLSARVLQNLGNVHVPEYYEDRSQGFPIAFNYSSAESDVSETESESEQEEQAEIFHLELENSDSSDSDSETDEEIEFDSE</sequence>
<evidence type="ECO:0000313" key="2">
    <source>
        <dbReference type="EMBL" id="KAH3673723.1"/>
    </source>
</evidence>
<dbReference type="Proteomes" id="UP000774326">
    <property type="component" value="Unassembled WGS sequence"/>
</dbReference>
<feature type="compositionally biased region" description="Acidic residues" evidence="1">
    <location>
        <begin position="200"/>
        <end position="214"/>
    </location>
</feature>
<reference evidence="2" key="1">
    <citation type="journal article" date="2021" name="Open Biol.">
        <title>Shared evolutionary footprints suggest mitochondrial oxidative damage underlies multiple complex I losses in fungi.</title>
        <authorList>
            <person name="Schikora-Tamarit M.A."/>
            <person name="Marcet-Houben M."/>
            <person name="Nosek J."/>
            <person name="Gabaldon T."/>
        </authorList>
    </citation>
    <scope>NUCLEOTIDE SEQUENCE</scope>
    <source>
        <strain evidence="2">CBS2887</strain>
    </source>
</reference>
<proteinExistence type="predicted"/>